<dbReference type="Gene3D" id="3.30.420.10">
    <property type="entry name" value="Ribonuclease H-like superfamily/Ribonuclease H"/>
    <property type="match status" value="1"/>
</dbReference>
<dbReference type="GO" id="GO:0003676">
    <property type="term" value="F:nucleic acid binding"/>
    <property type="evidence" value="ECO:0007669"/>
    <property type="project" value="InterPro"/>
</dbReference>
<dbReference type="Proteomes" id="UP000554482">
    <property type="component" value="Unassembled WGS sequence"/>
</dbReference>
<name>A0A7J6V7N8_THATH</name>
<dbReference type="EMBL" id="JABWDY010036763">
    <property type="protein sequence ID" value="KAF5180953.1"/>
    <property type="molecule type" value="Genomic_DNA"/>
</dbReference>
<gene>
    <name evidence="3" type="ORF">FRX31_029463</name>
</gene>
<sequence length="188" mass="20623">MRQRNFERLGDMSYLAFNLVVGGPRLEVGFICKNSKGDFVSAGTGSGAALTSEHVECSGILQAVQWADSQGIKRLELETNCQAATNFLNGTATNLAWFSTTILNEASDYKTKFDYATSIFYNLNGNHGVENEAMEDDDESDNEETDNAGIREEPANEPPEVIVIIDSEEEAIVMPLRSLKGPNFVVFP</sequence>
<dbReference type="OrthoDB" id="1612237at2759"/>
<evidence type="ECO:0000256" key="1">
    <source>
        <dbReference type="SAM" id="MobiDB-lite"/>
    </source>
</evidence>
<evidence type="ECO:0000313" key="3">
    <source>
        <dbReference type="EMBL" id="KAF5180953.1"/>
    </source>
</evidence>
<comment type="caution">
    <text evidence="3">The sequence shown here is derived from an EMBL/GenBank/DDBJ whole genome shotgun (WGS) entry which is preliminary data.</text>
</comment>
<feature type="domain" description="RNase H type-1" evidence="2">
    <location>
        <begin position="28"/>
        <end position="127"/>
    </location>
</feature>
<organism evidence="3 4">
    <name type="scientific">Thalictrum thalictroides</name>
    <name type="common">Rue-anemone</name>
    <name type="synonym">Anemone thalictroides</name>
    <dbReference type="NCBI Taxonomy" id="46969"/>
    <lineage>
        <taxon>Eukaryota</taxon>
        <taxon>Viridiplantae</taxon>
        <taxon>Streptophyta</taxon>
        <taxon>Embryophyta</taxon>
        <taxon>Tracheophyta</taxon>
        <taxon>Spermatophyta</taxon>
        <taxon>Magnoliopsida</taxon>
        <taxon>Ranunculales</taxon>
        <taxon>Ranunculaceae</taxon>
        <taxon>Thalictroideae</taxon>
        <taxon>Thalictrum</taxon>
    </lineage>
</organism>
<feature type="region of interest" description="Disordered" evidence="1">
    <location>
        <begin position="129"/>
        <end position="159"/>
    </location>
</feature>
<protein>
    <recommendedName>
        <fullName evidence="2">RNase H type-1 domain-containing protein</fullName>
    </recommendedName>
</protein>
<reference evidence="3 4" key="1">
    <citation type="submission" date="2020-06" db="EMBL/GenBank/DDBJ databases">
        <title>Transcriptomic and genomic resources for Thalictrum thalictroides and T. hernandezii: Facilitating candidate gene discovery in an emerging model plant lineage.</title>
        <authorList>
            <person name="Arias T."/>
            <person name="Riano-Pachon D.M."/>
            <person name="Di Stilio V.S."/>
        </authorList>
    </citation>
    <scope>NUCLEOTIDE SEQUENCE [LARGE SCALE GENOMIC DNA]</scope>
    <source>
        <strain evidence="4">cv. WT478/WT964</strain>
        <tissue evidence="3">Leaves</tissue>
    </source>
</reference>
<dbReference type="GO" id="GO:0004523">
    <property type="term" value="F:RNA-DNA hybrid ribonuclease activity"/>
    <property type="evidence" value="ECO:0007669"/>
    <property type="project" value="InterPro"/>
</dbReference>
<evidence type="ECO:0000259" key="2">
    <source>
        <dbReference type="Pfam" id="PF13456"/>
    </source>
</evidence>
<proteinExistence type="predicted"/>
<dbReference type="InterPro" id="IPR036397">
    <property type="entry name" value="RNaseH_sf"/>
</dbReference>
<keyword evidence="4" id="KW-1185">Reference proteome</keyword>
<dbReference type="AlphaFoldDB" id="A0A7J6V7N8"/>
<dbReference type="InterPro" id="IPR002156">
    <property type="entry name" value="RNaseH_domain"/>
</dbReference>
<dbReference type="Pfam" id="PF13456">
    <property type="entry name" value="RVT_3"/>
    <property type="match status" value="1"/>
</dbReference>
<accession>A0A7J6V7N8</accession>
<feature type="compositionally biased region" description="Acidic residues" evidence="1">
    <location>
        <begin position="132"/>
        <end position="146"/>
    </location>
</feature>
<evidence type="ECO:0000313" key="4">
    <source>
        <dbReference type="Proteomes" id="UP000554482"/>
    </source>
</evidence>